<accession>A0A917KNZ1</accession>
<reference evidence="1" key="1">
    <citation type="journal article" date="2014" name="Int. J. Syst. Evol. Microbiol.">
        <title>Complete genome sequence of Corynebacterium casei LMG S-19264T (=DSM 44701T), isolated from a smear-ripened cheese.</title>
        <authorList>
            <consortium name="US DOE Joint Genome Institute (JGI-PGF)"/>
            <person name="Walter F."/>
            <person name="Albersmeier A."/>
            <person name="Kalinowski J."/>
            <person name="Ruckert C."/>
        </authorList>
    </citation>
    <scope>NUCLEOTIDE SEQUENCE</scope>
    <source>
        <strain evidence="1">CGMCC 1.3617</strain>
    </source>
</reference>
<dbReference type="AlphaFoldDB" id="A0A917KNZ1"/>
<keyword evidence="2" id="KW-1185">Reference proteome</keyword>
<evidence type="ECO:0000313" key="2">
    <source>
        <dbReference type="Proteomes" id="UP000661507"/>
    </source>
</evidence>
<dbReference type="Proteomes" id="UP000661507">
    <property type="component" value="Unassembled WGS sequence"/>
</dbReference>
<dbReference type="EMBL" id="BMKW01000007">
    <property type="protein sequence ID" value="GGJ22652.1"/>
    <property type="molecule type" value="Genomic_DNA"/>
</dbReference>
<gene>
    <name evidence="1" type="ORF">GCM10011320_32350</name>
</gene>
<dbReference type="RefSeq" id="WP_188968356.1">
    <property type="nucleotide sequence ID" value="NZ_BMKW01000007.1"/>
</dbReference>
<name>A0A917KNZ1_9PROT</name>
<sequence>MSRTQKILAAALDDIDALPPEVRATLRAGLLRFLGELDVTPMVDDRTGELVMDLEAISRALGMTPEEAMASMRECGADKHARMIPTAHLKPMQ</sequence>
<proteinExistence type="predicted"/>
<protein>
    <submittedName>
        <fullName evidence="1">Uncharacterized protein</fullName>
    </submittedName>
</protein>
<comment type="caution">
    <text evidence="1">The sequence shown here is derived from an EMBL/GenBank/DDBJ whole genome shotgun (WGS) entry which is preliminary data.</text>
</comment>
<evidence type="ECO:0000313" key="1">
    <source>
        <dbReference type="EMBL" id="GGJ22652.1"/>
    </source>
</evidence>
<reference evidence="1" key="2">
    <citation type="submission" date="2020-09" db="EMBL/GenBank/DDBJ databases">
        <authorList>
            <person name="Sun Q."/>
            <person name="Zhou Y."/>
        </authorList>
    </citation>
    <scope>NUCLEOTIDE SEQUENCE</scope>
    <source>
        <strain evidence="1">CGMCC 1.3617</strain>
    </source>
</reference>
<organism evidence="1 2">
    <name type="scientific">Neoroseomonas lacus</name>
    <dbReference type="NCBI Taxonomy" id="287609"/>
    <lineage>
        <taxon>Bacteria</taxon>
        <taxon>Pseudomonadati</taxon>
        <taxon>Pseudomonadota</taxon>
        <taxon>Alphaproteobacteria</taxon>
        <taxon>Acetobacterales</taxon>
        <taxon>Acetobacteraceae</taxon>
        <taxon>Neoroseomonas</taxon>
    </lineage>
</organism>